<keyword evidence="1" id="KW-0472">Membrane</keyword>
<dbReference type="EMBL" id="SNZG01000001">
    <property type="protein sequence ID" value="TDR44244.1"/>
    <property type="molecule type" value="Genomic_DNA"/>
</dbReference>
<reference evidence="3 5" key="1">
    <citation type="submission" date="2018-06" db="EMBL/GenBank/DDBJ databases">
        <authorList>
            <consortium name="Pathogen Informatics"/>
            <person name="Doyle S."/>
        </authorList>
    </citation>
    <scope>NUCLEOTIDE SEQUENCE [LARGE SCALE GENOMIC DNA]</scope>
    <source>
        <strain evidence="3 5">NCTC10597</strain>
    </source>
</reference>
<keyword evidence="6" id="KW-1185">Reference proteome</keyword>
<evidence type="ECO:0000259" key="2">
    <source>
        <dbReference type="Pfam" id="PF14341"/>
    </source>
</evidence>
<dbReference type="Proteomes" id="UP000294641">
    <property type="component" value="Unassembled WGS sequence"/>
</dbReference>
<organism evidence="3 5">
    <name type="scientific">Kurthia zopfii</name>
    <dbReference type="NCBI Taxonomy" id="1650"/>
    <lineage>
        <taxon>Bacteria</taxon>
        <taxon>Bacillati</taxon>
        <taxon>Bacillota</taxon>
        <taxon>Bacilli</taxon>
        <taxon>Bacillales</taxon>
        <taxon>Caryophanaceae</taxon>
        <taxon>Kurthia</taxon>
    </lineage>
</organism>
<evidence type="ECO:0000256" key="1">
    <source>
        <dbReference type="SAM" id="Phobius"/>
    </source>
</evidence>
<protein>
    <submittedName>
        <fullName evidence="4">PilX-like prepilin protein</fullName>
    </submittedName>
    <submittedName>
        <fullName evidence="3">Tfp pilus assembly protein PilX</fullName>
    </submittedName>
</protein>
<dbReference type="Proteomes" id="UP000254330">
    <property type="component" value="Unassembled WGS sequence"/>
</dbReference>
<evidence type="ECO:0000313" key="4">
    <source>
        <dbReference type="EMBL" id="TDR44244.1"/>
    </source>
</evidence>
<dbReference type="RefSeq" id="WP_109348278.1">
    <property type="nucleotide sequence ID" value="NZ_BJUE01000001.1"/>
</dbReference>
<proteinExistence type="predicted"/>
<dbReference type="Pfam" id="PF14341">
    <property type="entry name" value="PilX_N"/>
    <property type="match status" value="1"/>
</dbReference>
<dbReference type="AlphaFoldDB" id="A0A8B4QBN3"/>
<keyword evidence="1" id="KW-0812">Transmembrane</keyword>
<reference evidence="4 6" key="2">
    <citation type="submission" date="2019-03" db="EMBL/GenBank/DDBJ databases">
        <title>Genomic Encyclopedia of Type Strains, Phase IV (KMG-IV): sequencing the most valuable type-strain genomes for metagenomic binning, comparative biology and taxonomic classification.</title>
        <authorList>
            <person name="Goeker M."/>
        </authorList>
    </citation>
    <scope>NUCLEOTIDE SEQUENCE [LARGE SCALE GENOMIC DNA]</scope>
    <source>
        <strain evidence="4 6">DSM 20580</strain>
    </source>
</reference>
<dbReference type="OrthoDB" id="2440656at2"/>
<name>A0A8B4QBN3_9BACL</name>
<feature type="transmembrane region" description="Helical" evidence="1">
    <location>
        <begin position="12"/>
        <end position="31"/>
    </location>
</feature>
<comment type="caution">
    <text evidence="3">The sequence shown here is derived from an EMBL/GenBank/DDBJ whole genome shotgun (WGS) entry which is preliminary data.</text>
</comment>
<accession>A0A8B4QBN3</accession>
<evidence type="ECO:0000313" key="6">
    <source>
        <dbReference type="Proteomes" id="UP000294641"/>
    </source>
</evidence>
<sequence>MKQLRNEQGYALAIAVLVITVLSILGISLMATTGNSKKMANKEQENQAAYYIAEAGMNLKKAEIKKAADQFRKDTAGWKDSKLEEALKQPPKINISTTYNSKNSNGTDKVFDTNNASAKVTVEYTTKPGAKTTTDNQTKAVQNYIYKIKSVGMIDNQKRTITSTMSYDLTVNSEEQKPEVKPDENKGGSKYVIHALGKMEFATPAIIGKIGIYDENNYSNDYPFNLGWGNWSYKYSEQSPTLKNKCSNTFGYPATCYSFDAAVKKEHIIKGDKKIPKLPVFPEESFNVFRSELNSNLALKSKLQNFNMYKANNSREDGIYKIFLNDLKNGIKIDDKNITLIVVDEKKPNELSTISLDNSQYISLKNSKNLNLVVNTISLSNTSNISSTGPLNIFSDSINLSNETKIVSSNNLIVNTNALSLTNNTELKSSMNLSLFTKDTNISVDTKINSTKDTNLYIENSFNASNNLGLTGEHTNIFYKGKSHLNLINKIVYKADLYSFNSCINIETAKVTGDIFLYNNSNSSDYCLIQNSPVTTKNYYLAPFSNIKFEGEVVFSGSLIAKNIISSGGGTPKITYKAPEIGVMPDPLPPGNNGSNNGDSIIIDSSFSDAIDSGTVEIDNDR</sequence>
<evidence type="ECO:0000313" key="5">
    <source>
        <dbReference type="Proteomes" id="UP000254330"/>
    </source>
</evidence>
<dbReference type="InterPro" id="IPR025746">
    <property type="entry name" value="PilX_N_dom"/>
</dbReference>
<keyword evidence="1" id="KW-1133">Transmembrane helix</keyword>
<evidence type="ECO:0000313" key="3">
    <source>
        <dbReference type="EMBL" id="STX10150.1"/>
    </source>
</evidence>
<gene>
    <name evidence="4" type="ORF">DFR61_10181</name>
    <name evidence="3" type="ORF">NCTC10597_01863</name>
</gene>
<dbReference type="EMBL" id="UGNP01000001">
    <property type="protein sequence ID" value="STX10150.1"/>
    <property type="molecule type" value="Genomic_DNA"/>
</dbReference>
<feature type="domain" description="Type 4 fimbrial biogenesis protein PilX N-terminal" evidence="2">
    <location>
        <begin position="8"/>
        <end position="58"/>
    </location>
</feature>